<dbReference type="Proteomes" id="UP000324748">
    <property type="component" value="Unassembled WGS sequence"/>
</dbReference>
<keyword evidence="3" id="KW-1185">Reference proteome</keyword>
<keyword evidence="1" id="KW-0472">Membrane</keyword>
<accession>A0A5B0Q2B7</accession>
<evidence type="ECO:0000313" key="3">
    <source>
        <dbReference type="Proteomes" id="UP000324748"/>
    </source>
</evidence>
<protein>
    <submittedName>
        <fullName evidence="2">Uncharacterized protein</fullName>
    </submittedName>
</protein>
<dbReference type="EMBL" id="VSWC01000029">
    <property type="protein sequence ID" value="KAA1107410.1"/>
    <property type="molecule type" value="Genomic_DNA"/>
</dbReference>
<comment type="caution">
    <text evidence="2">The sequence shown here is derived from an EMBL/GenBank/DDBJ whole genome shotgun (WGS) entry which is preliminary data.</text>
</comment>
<dbReference type="OrthoDB" id="10646047at2759"/>
<organism evidence="2 3">
    <name type="scientific">Puccinia graminis f. sp. tritici</name>
    <dbReference type="NCBI Taxonomy" id="56615"/>
    <lineage>
        <taxon>Eukaryota</taxon>
        <taxon>Fungi</taxon>
        <taxon>Dikarya</taxon>
        <taxon>Basidiomycota</taxon>
        <taxon>Pucciniomycotina</taxon>
        <taxon>Pucciniomycetes</taxon>
        <taxon>Pucciniales</taxon>
        <taxon>Pucciniaceae</taxon>
        <taxon>Puccinia</taxon>
    </lineage>
</organism>
<reference evidence="2 3" key="1">
    <citation type="submission" date="2019-05" db="EMBL/GenBank/DDBJ databases">
        <title>Emergence of the Ug99 lineage of the wheat stem rust pathogen through somatic hybridization.</title>
        <authorList>
            <person name="Li F."/>
            <person name="Upadhyaya N.M."/>
            <person name="Sperschneider J."/>
            <person name="Matny O."/>
            <person name="Nguyen-Phuc H."/>
            <person name="Mago R."/>
            <person name="Raley C."/>
            <person name="Miller M.E."/>
            <person name="Silverstein K.A.T."/>
            <person name="Henningsen E."/>
            <person name="Hirsch C.D."/>
            <person name="Visser B."/>
            <person name="Pretorius Z.A."/>
            <person name="Steffenson B.J."/>
            <person name="Schwessinger B."/>
            <person name="Dodds P.N."/>
            <person name="Figueroa M."/>
        </authorList>
    </citation>
    <scope>NUCLEOTIDE SEQUENCE [LARGE SCALE GENOMIC DNA]</scope>
    <source>
        <strain evidence="2">21-0</strain>
    </source>
</reference>
<evidence type="ECO:0000256" key="1">
    <source>
        <dbReference type="SAM" id="Phobius"/>
    </source>
</evidence>
<name>A0A5B0Q2B7_PUCGR</name>
<proteinExistence type="predicted"/>
<keyword evidence="1" id="KW-0812">Transmembrane</keyword>
<keyword evidence="1" id="KW-1133">Transmembrane helix</keyword>
<feature type="transmembrane region" description="Helical" evidence="1">
    <location>
        <begin position="55"/>
        <end position="79"/>
    </location>
</feature>
<sequence>MYFLLTPFNGYSVSYHQRRSGYVASRLVSGPCSACDEGLVFVGSRFLKAHILSDFIIIIIISVSISTCFLLHIYSLCLARDFSLSNPSPTSVVSTPFFSFQSPTRDISAAPASPFRNLLLSAAIV</sequence>
<dbReference type="AlphaFoldDB" id="A0A5B0Q2B7"/>
<evidence type="ECO:0000313" key="2">
    <source>
        <dbReference type="EMBL" id="KAA1107410.1"/>
    </source>
</evidence>
<gene>
    <name evidence="2" type="ORF">PGT21_013080</name>
</gene>